<dbReference type="Pfam" id="PF13191">
    <property type="entry name" value="AAA_16"/>
    <property type="match status" value="1"/>
</dbReference>
<evidence type="ECO:0000259" key="5">
    <source>
        <dbReference type="PROSITE" id="PS50011"/>
    </source>
</evidence>
<feature type="domain" description="Protein kinase" evidence="5">
    <location>
        <begin position="14"/>
        <end position="303"/>
    </location>
</feature>
<dbReference type="KEGG" id="bsed:DN745_10675"/>
<dbReference type="PROSITE" id="PS00107">
    <property type="entry name" value="PROTEIN_KINASE_ATP"/>
    <property type="match status" value="1"/>
</dbReference>
<dbReference type="InterPro" id="IPR011990">
    <property type="entry name" value="TPR-like_helical_dom_sf"/>
</dbReference>
<dbReference type="InterPro" id="IPR017441">
    <property type="entry name" value="Protein_kinase_ATP_BS"/>
</dbReference>
<keyword evidence="4" id="KW-0067">ATP-binding</keyword>
<protein>
    <recommendedName>
        <fullName evidence="5">Protein kinase domain-containing protein</fullName>
    </recommendedName>
</protein>
<name>A0A2Z4FLZ8_9DELT</name>
<dbReference type="Gene3D" id="3.30.200.20">
    <property type="entry name" value="Phosphorylase Kinase, domain 1"/>
    <property type="match status" value="1"/>
</dbReference>
<dbReference type="InterPro" id="IPR011009">
    <property type="entry name" value="Kinase-like_dom_sf"/>
</dbReference>
<dbReference type="GO" id="GO:0005524">
    <property type="term" value="F:ATP binding"/>
    <property type="evidence" value="ECO:0007669"/>
    <property type="project" value="UniProtKB-UniRule"/>
</dbReference>
<dbReference type="SUPFAM" id="SSF56112">
    <property type="entry name" value="Protein kinase-like (PK-like)"/>
    <property type="match status" value="1"/>
</dbReference>
<dbReference type="InterPro" id="IPR027417">
    <property type="entry name" value="P-loop_NTPase"/>
</dbReference>
<accession>A0A2Z4FLZ8</accession>
<dbReference type="EMBL" id="CP030032">
    <property type="protein sequence ID" value="AWV89776.1"/>
    <property type="molecule type" value="Genomic_DNA"/>
</dbReference>
<dbReference type="InterPro" id="IPR041664">
    <property type="entry name" value="AAA_16"/>
</dbReference>
<dbReference type="PANTHER" id="PTHR43289">
    <property type="entry name" value="MITOGEN-ACTIVATED PROTEIN KINASE KINASE KINASE 20-RELATED"/>
    <property type="match status" value="1"/>
</dbReference>
<dbReference type="PROSITE" id="PS00108">
    <property type="entry name" value="PROTEIN_KINASE_ST"/>
    <property type="match status" value="1"/>
</dbReference>
<dbReference type="InterPro" id="IPR008271">
    <property type="entry name" value="Ser/Thr_kinase_AS"/>
</dbReference>
<sequence length="1255" mass="140025">MSKYEEGSAIAGRFVVLEKIGQGGMGAVYRALQTSLDRDVALKVLHSDKAFTARARRRFGREARAIARLNHPHIAGVYDFGTDNDDQTLWLAMEMVDGYSMSKLRRKDVDIVQLASLTDQILSALSAAHARGIIHRDLKPSNILVGRDDAGREVIKLVDFGLAATQSGDLDLTNAPGGLDEDDGEPTNERIILGTPRYMAPEIFRRKPVDPRVDLYALGVILFEILSGQPPYPGDDPKLVMNAHLHTPIPQLKVRGGQDLPTEFERCIYALLTKDPDERIQTAAEARERIQMVINQFSYVPWMLRGPQLPGGNPLSHPGNMTGGGFLSGYGGQTVPPAAIFGGTSDFAMPSTQKAPLVGRLDERRSIERRVRRAVEDGAGGLIFVEGPPGVGKSRLVEWIRVRVEESGVMRVVEGSYSRSTGGFNGVRAILEDVLGTRDASYDQLPYLIRTRLEHWGFAKAEIEQAISLMQPGGEDAVFEAPDFDATRATTRREQIFSTLENILRRAARERPLLIMLEDLHFAGEPTSAFLEHLSVGLQFDPAPLMVMGTVRSGEVRSAPHLFDALERLKRVKVDDVLHLDLGRMKTAEIVELIEHLVPVEDSVSKEIARHVSGNPLHATELLRYLHESQKLRYHNGKWALAPGVDIESEIPTEIADMMRYRARQVWENYEDPAAMKAVLERAVILGRHFDFRLLQSMLAREPAQPFSDVLDATLEVLVRDSILREVGHSGEDILEFDHVLMREVLLQDMEGRRSLRNLHRLAAEAKIDFFSERIDAHAEEIVEHYRRAREPQGVYIYTLKAARAAANSSDLPRAMELYREAEELSAAASGSPLDGLLAEASYVLQSDEVALEVAHLERRVGEYDAARLHYRKLLSGDHLPVTLWARWGLGKLAERRGDFNEASGWYEAARREAMASRNRGLVDLDTRRVDGVCLLALARIAWMRAQLALADQHLAEAQRIAEDIGDIGLQTDVLECRANVESSRADFHRADAYCQRAAGLAARMGDPERSGRVQLTTAALLAEIGEPERALKLLTDALATFQQLGKEHLEAECLLLMGVMQWQRADYKPAARNLRTAHKAFSRFEDRRGLTRCKYHLSCLALSIGRHKETLSLGRDALAGFRKLEDPRHIAATQLLLARLQRDLGKLESALKLVERAEADYRTIEDERGCLACQSVQALILEQMGERLRVDQLVKEKIIKGLAQNPALHRFSSEDAACALDELSRLLNLRDPSMAIEVDGIAEQLYQRLGRANA</sequence>
<dbReference type="Gene3D" id="3.40.50.300">
    <property type="entry name" value="P-loop containing nucleotide triphosphate hydrolases"/>
    <property type="match status" value="1"/>
</dbReference>
<evidence type="ECO:0000256" key="2">
    <source>
        <dbReference type="ARBA" id="ARBA00022741"/>
    </source>
</evidence>
<organism evidence="6 7">
    <name type="scientific">Bradymonas sediminis</name>
    <dbReference type="NCBI Taxonomy" id="1548548"/>
    <lineage>
        <taxon>Bacteria</taxon>
        <taxon>Deltaproteobacteria</taxon>
        <taxon>Bradymonadales</taxon>
        <taxon>Bradymonadaceae</taxon>
        <taxon>Bradymonas</taxon>
    </lineage>
</organism>
<dbReference type="PANTHER" id="PTHR43289:SF6">
    <property type="entry name" value="SERINE_THREONINE-PROTEIN KINASE NEKL-3"/>
    <property type="match status" value="1"/>
</dbReference>
<dbReference type="CDD" id="cd14014">
    <property type="entry name" value="STKc_PknB_like"/>
    <property type="match status" value="1"/>
</dbReference>
<dbReference type="Gene3D" id="1.25.40.10">
    <property type="entry name" value="Tetratricopeptide repeat domain"/>
    <property type="match status" value="2"/>
</dbReference>
<evidence type="ECO:0000256" key="1">
    <source>
        <dbReference type="ARBA" id="ARBA00022679"/>
    </source>
</evidence>
<dbReference type="SUPFAM" id="SSF48452">
    <property type="entry name" value="TPR-like"/>
    <property type="match status" value="1"/>
</dbReference>
<proteinExistence type="predicted"/>
<evidence type="ECO:0000256" key="4">
    <source>
        <dbReference type="ARBA" id="ARBA00022840"/>
    </source>
</evidence>
<evidence type="ECO:0000256" key="3">
    <source>
        <dbReference type="ARBA" id="ARBA00022777"/>
    </source>
</evidence>
<keyword evidence="1" id="KW-0808">Transferase</keyword>
<dbReference type="AlphaFoldDB" id="A0A2Z4FLZ8"/>
<dbReference type="SUPFAM" id="SSF81901">
    <property type="entry name" value="HCP-like"/>
    <property type="match status" value="1"/>
</dbReference>
<dbReference type="Gene3D" id="1.10.510.10">
    <property type="entry name" value="Transferase(Phosphotransferase) domain 1"/>
    <property type="match status" value="1"/>
</dbReference>
<keyword evidence="3" id="KW-0418">Kinase</keyword>
<dbReference type="Proteomes" id="UP000249799">
    <property type="component" value="Chromosome"/>
</dbReference>
<gene>
    <name evidence="6" type="ORF">DN745_10675</name>
</gene>
<evidence type="ECO:0000313" key="6">
    <source>
        <dbReference type="EMBL" id="AWV89776.1"/>
    </source>
</evidence>
<dbReference type="Pfam" id="PF00069">
    <property type="entry name" value="Pkinase"/>
    <property type="match status" value="1"/>
</dbReference>
<dbReference type="GO" id="GO:0004674">
    <property type="term" value="F:protein serine/threonine kinase activity"/>
    <property type="evidence" value="ECO:0007669"/>
    <property type="project" value="TreeGrafter"/>
</dbReference>
<dbReference type="RefSeq" id="WP_111334696.1">
    <property type="nucleotide sequence ID" value="NZ_CP030032.1"/>
</dbReference>
<keyword evidence="7" id="KW-1185">Reference proteome</keyword>
<dbReference type="PROSITE" id="PS50011">
    <property type="entry name" value="PROTEIN_KINASE_DOM"/>
    <property type="match status" value="1"/>
</dbReference>
<dbReference type="OrthoDB" id="5477118at2"/>
<dbReference type="InterPro" id="IPR000719">
    <property type="entry name" value="Prot_kinase_dom"/>
</dbReference>
<reference evidence="6 7" key="1">
    <citation type="submission" date="2018-06" db="EMBL/GenBank/DDBJ databases">
        <title>Lujinxingia sediminis gen. nov. sp. nov., a new facultative anaerobic member of the class Deltaproteobacteria, and proposal of Lujinxingaceae fam. nov.</title>
        <authorList>
            <person name="Guo L.-Y."/>
            <person name="Li C.-M."/>
            <person name="Wang S."/>
            <person name="Du Z.-J."/>
        </authorList>
    </citation>
    <scope>NUCLEOTIDE SEQUENCE [LARGE SCALE GENOMIC DNA]</scope>
    <source>
        <strain evidence="6 7">FA350</strain>
    </source>
</reference>
<keyword evidence="2" id="KW-0547">Nucleotide-binding</keyword>
<dbReference type="SMART" id="SM00220">
    <property type="entry name" value="S_TKc"/>
    <property type="match status" value="1"/>
</dbReference>
<evidence type="ECO:0000313" key="7">
    <source>
        <dbReference type="Proteomes" id="UP000249799"/>
    </source>
</evidence>
<dbReference type="SUPFAM" id="SSF52540">
    <property type="entry name" value="P-loop containing nucleoside triphosphate hydrolases"/>
    <property type="match status" value="1"/>
</dbReference>